<evidence type="ECO:0000313" key="3">
    <source>
        <dbReference type="Proteomes" id="UP001386955"/>
    </source>
</evidence>
<gene>
    <name evidence="2" type="ORF">VNO78_22772</name>
</gene>
<dbReference type="EMBL" id="JAYMYS010000006">
    <property type="protein sequence ID" value="KAK7387973.1"/>
    <property type="molecule type" value="Genomic_DNA"/>
</dbReference>
<keyword evidence="1" id="KW-0732">Signal</keyword>
<evidence type="ECO:0000256" key="1">
    <source>
        <dbReference type="SAM" id="SignalP"/>
    </source>
</evidence>
<accession>A0AAN9XC66</accession>
<proteinExistence type="predicted"/>
<name>A0AAN9XC66_PSOTE</name>
<dbReference type="Proteomes" id="UP001386955">
    <property type="component" value="Unassembled WGS sequence"/>
</dbReference>
<dbReference type="AlphaFoldDB" id="A0AAN9XC66"/>
<organism evidence="2 3">
    <name type="scientific">Psophocarpus tetragonolobus</name>
    <name type="common">Winged bean</name>
    <name type="synonym">Dolichos tetragonolobus</name>
    <dbReference type="NCBI Taxonomy" id="3891"/>
    <lineage>
        <taxon>Eukaryota</taxon>
        <taxon>Viridiplantae</taxon>
        <taxon>Streptophyta</taxon>
        <taxon>Embryophyta</taxon>
        <taxon>Tracheophyta</taxon>
        <taxon>Spermatophyta</taxon>
        <taxon>Magnoliopsida</taxon>
        <taxon>eudicotyledons</taxon>
        <taxon>Gunneridae</taxon>
        <taxon>Pentapetalae</taxon>
        <taxon>rosids</taxon>
        <taxon>fabids</taxon>
        <taxon>Fabales</taxon>
        <taxon>Fabaceae</taxon>
        <taxon>Papilionoideae</taxon>
        <taxon>50 kb inversion clade</taxon>
        <taxon>NPAAA clade</taxon>
        <taxon>indigoferoid/millettioid clade</taxon>
        <taxon>Phaseoleae</taxon>
        <taxon>Psophocarpus</taxon>
    </lineage>
</organism>
<comment type="caution">
    <text evidence="2">The sequence shown here is derived from an EMBL/GenBank/DDBJ whole genome shotgun (WGS) entry which is preliminary data.</text>
</comment>
<reference evidence="2 3" key="1">
    <citation type="submission" date="2024-01" db="EMBL/GenBank/DDBJ databases">
        <title>The genomes of 5 underutilized Papilionoideae crops provide insights into root nodulation and disease resistanc.</title>
        <authorList>
            <person name="Jiang F."/>
        </authorList>
    </citation>
    <scope>NUCLEOTIDE SEQUENCE [LARGE SCALE GENOMIC DNA]</scope>
    <source>
        <strain evidence="2">DUOXIRENSHENG_FW03</strain>
        <tissue evidence="2">Leaves</tissue>
    </source>
</reference>
<feature type="chain" id="PRO_5042989464" evidence="1">
    <location>
        <begin position="19"/>
        <end position="168"/>
    </location>
</feature>
<sequence length="168" mass="19356">MFPCLNLRFIVFVCGVRCKVKTSTTEKRFCRKFYGCGRYDGHVKYEDHKLKLEAALARWSRGWGHRFCVWAEFDSVNHTNKLVASKDALGAQVIVPMTPIQCVGCLRNRLFGGLLLQISRDNYLGFYCGPNPLALYMKFRLNLKGERINVLEKGSRDDYGKGLQYRES</sequence>
<keyword evidence="3" id="KW-1185">Reference proteome</keyword>
<protein>
    <submittedName>
        <fullName evidence="2">Uncharacterized protein</fullName>
    </submittedName>
</protein>
<feature type="signal peptide" evidence="1">
    <location>
        <begin position="1"/>
        <end position="18"/>
    </location>
</feature>
<evidence type="ECO:0000313" key="2">
    <source>
        <dbReference type="EMBL" id="KAK7387973.1"/>
    </source>
</evidence>